<dbReference type="PROSITE" id="PS51450">
    <property type="entry name" value="LRR"/>
    <property type="match status" value="2"/>
</dbReference>
<sequence length="338" mass="38238">MNLRLRMCLVGLSLVSLGSGYVYQCEPGTDPTLCSVWNFQYNGDEKPLPAVNMPSGVKKVRFVIEQYYYDRHLDINRYDAVLHSTILKNPSSVQAIYNRMTELHMPTNLQTGEFQHNSISKVLTDSNKLYEVTYLDLLYNSLEDISNLTALVHLKTLNLEGNRIGELNASTFAGMHNLSMLYLGRNHIHKVNIKVFPQGLTNLWLLSNMITELDIVGASLPALNVLDLEDNGLATIDLPALFAACPALRVLPIALNPMQEGEAKRIIAELNRQNVSHYFGQMDGRCDSDEFEVSNICFPDYVFPGRSIWKAFVLLVLAVILVAVFVGSVRWIWYQMRY</sequence>
<evidence type="ECO:0000256" key="1">
    <source>
        <dbReference type="ARBA" id="ARBA00022614"/>
    </source>
</evidence>
<feature type="signal peptide" evidence="4">
    <location>
        <begin position="1"/>
        <end position="20"/>
    </location>
</feature>
<feature type="transmembrane region" description="Helical" evidence="3">
    <location>
        <begin position="308"/>
        <end position="333"/>
    </location>
</feature>
<evidence type="ECO:0000256" key="4">
    <source>
        <dbReference type="SAM" id="SignalP"/>
    </source>
</evidence>
<keyword evidence="3" id="KW-0812">Transmembrane</keyword>
<keyword evidence="4" id="KW-0732">Signal</keyword>
<name>A0AAG5CV37_ANOAO</name>
<keyword evidence="3" id="KW-1133">Transmembrane helix</keyword>
<accession>A0AAG5CV37</accession>
<evidence type="ECO:0000313" key="5">
    <source>
        <dbReference type="EnsemblMetazoa" id="ENSAATROPP002374"/>
    </source>
</evidence>
<keyword evidence="2" id="KW-0677">Repeat</keyword>
<protein>
    <recommendedName>
        <fullName evidence="7">Leucine rich immune protein (Coil-less)</fullName>
    </recommendedName>
</protein>
<dbReference type="InterPro" id="IPR003591">
    <property type="entry name" value="Leu-rich_rpt_typical-subtyp"/>
</dbReference>
<dbReference type="EnsemblMetazoa" id="ENSAATROPT002475">
    <property type="protein sequence ID" value="ENSAATROPP002374"/>
    <property type="gene ID" value="ENSAATROPG001952"/>
</dbReference>
<dbReference type="Gene3D" id="3.80.10.10">
    <property type="entry name" value="Ribonuclease Inhibitor"/>
    <property type="match status" value="1"/>
</dbReference>
<keyword evidence="6" id="KW-1185">Reference proteome</keyword>
<dbReference type="SMART" id="SM00369">
    <property type="entry name" value="LRR_TYP"/>
    <property type="match status" value="3"/>
</dbReference>
<dbReference type="PANTHER" id="PTHR45617">
    <property type="entry name" value="LEUCINE RICH REPEAT FAMILY PROTEIN"/>
    <property type="match status" value="1"/>
</dbReference>
<dbReference type="InterPro" id="IPR032675">
    <property type="entry name" value="LRR_dom_sf"/>
</dbReference>
<dbReference type="AlphaFoldDB" id="A0AAG5CV37"/>
<keyword evidence="1" id="KW-0433">Leucine-rich repeat</keyword>
<reference evidence="5" key="1">
    <citation type="submission" date="2024-04" db="UniProtKB">
        <authorList>
            <consortium name="EnsemblMetazoa"/>
        </authorList>
    </citation>
    <scope>IDENTIFICATION</scope>
    <source>
        <strain evidence="5">EBRO</strain>
    </source>
</reference>
<dbReference type="Proteomes" id="UP000075880">
    <property type="component" value="Unassembled WGS sequence"/>
</dbReference>
<evidence type="ECO:0008006" key="7">
    <source>
        <dbReference type="Google" id="ProtNLM"/>
    </source>
</evidence>
<evidence type="ECO:0000256" key="3">
    <source>
        <dbReference type="SAM" id="Phobius"/>
    </source>
</evidence>
<dbReference type="SUPFAM" id="SSF52058">
    <property type="entry name" value="L domain-like"/>
    <property type="match status" value="1"/>
</dbReference>
<dbReference type="InterPro" id="IPR001611">
    <property type="entry name" value="Leu-rich_rpt"/>
</dbReference>
<evidence type="ECO:0000313" key="6">
    <source>
        <dbReference type="Proteomes" id="UP000075880"/>
    </source>
</evidence>
<keyword evidence="3" id="KW-0472">Membrane</keyword>
<organism evidence="5 6">
    <name type="scientific">Anopheles atroparvus</name>
    <name type="common">European mosquito</name>
    <dbReference type="NCBI Taxonomy" id="41427"/>
    <lineage>
        <taxon>Eukaryota</taxon>
        <taxon>Metazoa</taxon>
        <taxon>Ecdysozoa</taxon>
        <taxon>Arthropoda</taxon>
        <taxon>Hexapoda</taxon>
        <taxon>Insecta</taxon>
        <taxon>Pterygota</taxon>
        <taxon>Neoptera</taxon>
        <taxon>Endopterygota</taxon>
        <taxon>Diptera</taxon>
        <taxon>Nematocera</taxon>
        <taxon>Culicoidea</taxon>
        <taxon>Culicidae</taxon>
        <taxon>Anophelinae</taxon>
        <taxon>Anopheles</taxon>
    </lineage>
</organism>
<feature type="chain" id="PRO_5042563694" description="Leucine rich immune protein (Coil-less)" evidence="4">
    <location>
        <begin position="21"/>
        <end position="338"/>
    </location>
</feature>
<dbReference type="Pfam" id="PF13855">
    <property type="entry name" value="LRR_8"/>
    <property type="match status" value="1"/>
</dbReference>
<evidence type="ECO:0000256" key="2">
    <source>
        <dbReference type="ARBA" id="ARBA00022737"/>
    </source>
</evidence>
<proteinExistence type="predicted"/>